<dbReference type="EMBL" id="JADPUN010000422">
    <property type="protein sequence ID" value="MBF9135159.1"/>
    <property type="molecule type" value="Genomic_DNA"/>
</dbReference>
<dbReference type="Proteomes" id="UP000638560">
    <property type="component" value="Unassembled WGS sequence"/>
</dbReference>
<name>A0ABS0HAF8_9ACTN</name>
<gene>
    <name evidence="1" type="ORF">I0C86_40485</name>
</gene>
<reference evidence="1 2" key="1">
    <citation type="submission" date="2020-11" db="EMBL/GenBank/DDBJ databases">
        <title>A novel isolate from a Black sea contaminated sediment with potential to produce alkanes: Plantactinospora alkalitolerans sp. nov.</title>
        <authorList>
            <person name="Carro L."/>
            <person name="Veyisoglu A."/>
            <person name="Guven K."/>
            <person name="Schumann P."/>
            <person name="Klenk H.-P."/>
            <person name="Sahin N."/>
        </authorList>
    </citation>
    <scope>NUCLEOTIDE SEQUENCE [LARGE SCALE GENOMIC DNA]</scope>
    <source>
        <strain evidence="1 2">S1510</strain>
    </source>
</reference>
<keyword evidence="2" id="KW-1185">Reference proteome</keyword>
<accession>A0ABS0HAF8</accession>
<proteinExistence type="predicted"/>
<protein>
    <submittedName>
        <fullName evidence="1">Uncharacterized protein</fullName>
    </submittedName>
</protein>
<organism evidence="1 2">
    <name type="scientific">Plantactinospora alkalitolerans</name>
    <dbReference type="NCBI Taxonomy" id="2789879"/>
    <lineage>
        <taxon>Bacteria</taxon>
        <taxon>Bacillati</taxon>
        <taxon>Actinomycetota</taxon>
        <taxon>Actinomycetes</taxon>
        <taxon>Micromonosporales</taxon>
        <taxon>Micromonosporaceae</taxon>
        <taxon>Plantactinospora</taxon>
    </lineage>
</organism>
<dbReference type="RefSeq" id="WP_196206620.1">
    <property type="nucleotide sequence ID" value="NZ_JADPUN010000422.1"/>
</dbReference>
<evidence type="ECO:0000313" key="2">
    <source>
        <dbReference type="Proteomes" id="UP000638560"/>
    </source>
</evidence>
<comment type="caution">
    <text evidence="1">The sequence shown here is derived from an EMBL/GenBank/DDBJ whole genome shotgun (WGS) entry which is preliminary data.</text>
</comment>
<sequence length="89" mass="9841">MTASVLDVNDRFDATRANQIAEILRNQESLNDAIAAGTMRSLGNDRYQVTDGGYDNGEIFLRNAMGDVMPQHGLDVVEGNVALYSRYEE</sequence>
<evidence type="ECO:0000313" key="1">
    <source>
        <dbReference type="EMBL" id="MBF9135159.1"/>
    </source>
</evidence>